<dbReference type="STRING" id="130081.M2XXP2"/>
<evidence type="ECO:0000259" key="4">
    <source>
        <dbReference type="Pfam" id="PF00891"/>
    </source>
</evidence>
<dbReference type="InterPro" id="IPR029063">
    <property type="entry name" value="SAM-dependent_MTases_sf"/>
</dbReference>
<dbReference type="KEGG" id="gsl:Gasu_43720"/>
<evidence type="ECO:0000313" key="6">
    <source>
        <dbReference type="Proteomes" id="UP000030680"/>
    </source>
</evidence>
<dbReference type="InterPro" id="IPR001077">
    <property type="entry name" value="COMT_C"/>
</dbReference>
<gene>
    <name evidence="5" type="ORF">Gasu_43720</name>
</gene>
<sequence length="172" mass="19131">MASLSNFDTNAVLNTFDFSKFQSICDVGAGPGTLLKAILKKHPQIRGVIADLPQVIEQAEPCDFFQGVPRNHDLYIMKHVLHDWDDNKGIQILKTVKECSPSHAKLMLLEYVVPGSNITSSGKLFDLHMGIVNNGKERTEEEWKNMLVAGGWNYLGYENTKGIISVILASKD</sequence>
<dbReference type="SUPFAM" id="SSF53335">
    <property type="entry name" value="S-adenosyl-L-methionine-dependent methyltransferases"/>
    <property type="match status" value="1"/>
</dbReference>
<keyword evidence="1 5" id="KW-0489">Methyltransferase</keyword>
<dbReference type="InterPro" id="IPR016461">
    <property type="entry name" value="COMT-like"/>
</dbReference>
<dbReference type="GeneID" id="17087067"/>
<dbReference type="Gene3D" id="3.40.50.150">
    <property type="entry name" value="Vaccinia Virus protein VP39"/>
    <property type="match status" value="1"/>
</dbReference>
<proteinExistence type="predicted"/>
<evidence type="ECO:0000256" key="1">
    <source>
        <dbReference type="ARBA" id="ARBA00022603"/>
    </source>
</evidence>
<dbReference type="EMBL" id="KB454523">
    <property type="protein sequence ID" value="EME28209.1"/>
    <property type="molecule type" value="Genomic_DNA"/>
</dbReference>
<dbReference type="OrthoDB" id="1606438at2759"/>
<keyword evidence="3" id="KW-0949">S-adenosyl-L-methionine</keyword>
<dbReference type="eggNOG" id="KOG3178">
    <property type="taxonomic scope" value="Eukaryota"/>
</dbReference>
<reference evidence="6" key="1">
    <citation type="journal article" date="2013" name="Science">
        <title>Gene transfer from bacteria and archaea facilitated evolution of an extremophilic eukaryote.</title>
        <authorList>
            <person name="Schonknecht G."/>
            <person name="Chen W.H."/>
            <person name="Ternes C.M."/>
            <person name="Barbier G.G."/>
            <person name="Shrestha R.P."/>
            <person name="Stanke M."/>
            <person name="Brautigam A."/>
            <person name="Baker B.J."/>
            <person name="Banfield J.F."/>
            <person name="Garavito R.M."/>
            <person name="Carr K."/>
            <person name="Wilkerson C."/>
            <person name="Rensing S.A."/>
            <person name="Gagneul D."/>
            <person name="Dickenson N.E."/>
            <person name="Oesterhelt C."/>
            <person name="Lercher M.J."/>
            <person name="Weber A.P."/>
        </authorList>
    </citation>
    <scope>NUCLEOTIDE SEQUENCE [LARGE SCALE GENOMIC DNA]</scope>
    <source>
        <strain evidence="6">074W</strain>
    </source>
</reference>
<dbReference type="Gramene" id="EME28209">
    <property type="protein sequence ID" value="EME28209"/>
    <property type="gene ID" value="Gasu_43720"/>
</dbReference>
<protein>
    <submittedName>
        <fullName evidence="5">O-methyltransferase</fullName>
    </submittedName>
</protein>
<keyword evidence="2 5" id="KW-0808">Transferase</keyword>
<dbReference type="RefSeq" id="XP_005704729.1">
    <property type="nucleotide sequence ID" value="XM_005704672.1"/>
</dbReference>
<evidence type="ECO:0000256" key="2">
    <source>
        <dbReference type="ARBA" id="ARBA00022679"/>
    </source>
</evidence>
<dbReference type="Pfam" id="PF00891">
    <property type="entry name" value="Methyltransf_2"/>
    <property type="match status" value="1"/>
</dbReference>
<dbReference type="PROSITE" id="PS51683">
    <property type="entry name" value="SAM_OMT_II"/>
    <property type="match status" value="1"/>
</dbReference>
<name>M2XXP2_GALSU</name>
<keyword evidence="6" id="KW-1185">Reference proteome</keyword>
<dbReference type="GO" id="GO:0008171">
    <property type="term" value="F:O-methyltransferase activity"/>
    <property type="evidence" value="ECO:0007669"/>
    <property type="project" value="InterPro"/>
</dbReference>
<accession>M2XXP2</accession>
<dbReference type="Proteomes" id="UP000030680">
    <property type="component" value="Unassembled WGS sequence"/>
</dbReference>
<dbReference type="GO" id="GO:0032259">
    <property type="term" value="P:methylation"/>
    <property type="evidence" value="ECO:0007669"/>
    <property type="project" value="UniProtKB-KW"/>
</dbReference>
<feature type="domain" description="O-methyltransferase C-terminal" evidence="4">
    <location>
        <begin position="2"/>
        <end position="152"/>
    </location>
</feature>
<evidence type="ECO:0000256" key="3">
    <source>
        <dbReference type="ARBA" id="ARBA00022691"/>
    </source>
</evidence>
<dbReference type="AlphaFoldDB" id="M2XXP2"/>
<evidence type="ECO:0000313" key="5">
    <source>
        <dbReference type="EMBL" id="EME28209.1"/>
    </source>
</evidence>
<dbReference type="PANTHER" id="PTHR11746">
    <property type="entry name" value="O-METHYLTRANSFERASE"/>
    <property type="match status" value="1"/>
</dbReference>
<organism evidence="5 6">
    <name type="scientific">Galdieria sulphuraria</name>
    <name type="common">Red alga</name>
    <dbReference type="NCBI Taxonomy" id="130081"/>
    <lineage>
        <taxon>Eukaryota</taxon>
        <taxon>Rhodophyta</taxon>
        <taxon>Bangiophyceae</taxon>
        <taxon>Galdieriales</taxon>
        <taxon>Galdieriaceae</taxon>
        <taxon>Galdieria</taxon>
    </lineage>
</organism>